<dbReference type="PROSITE" id="PS51385">
    <property type="entry name" value="YJEF_N"/>
    <property type="match status" value="1"/>
</dbReference>
<dbReference type="NCBIfam" id="TIGR00196">
    <property type="entry name" value="yjeF_cterm"/>
    <property type="match status" value="1"/>
</dbReference>
<dbReference type="SUPFAM" id="SSF53613">
    <property type="entry name" value="Ribokinase-like"/>
    <property type="match status" value="1"/>
</dbReference>
<sequence>MKLVTSEEMRRIDKKAIEEIGIPSIVLMENAGLKVADAIERKYGPLKGKYVYIFAGSGNNGGDGMVVARHLFNQKVKAKIFLLAEKKNIKGDAATNLAITEKMGIPMREITSPAFMESLEKELKKADIVVDALLGTGAKGAPRGLMEGVISLINRHSKNTVAIDIPTGVDADKGTVQGKAIKAEYTVCLAYPKRGLYLYPGMDYAGEIEIADIGIPTGLEEDKINSELLTLAGISKKLFFRKPSSHKGSFGHLLVIAGSPGMTGAASLTALSALRVGAGLVTLGIPEDLNPILETKLTEVMTLPLPQSKDKTLCREGFEKIKDFSQKCKAIAIGPGISSIKQTKELISTIIDQLDIPLVIDADGINVLAGELPLLKKYKASLIITPHPGEMGRLVGASVEEIQKDRIGFTMALARRIGAIVVLKGARTVIASKEGNSWVNLTGNPGMATGGSGDILTGIIGGLLTQKLSCLEAAKTGVYLHGYAADLAAQKKGEISLIASDTLETIPEAIRRIKSEYS</sequence>
<evidence type="ECO:0000259" key="21">
    <source>
        <dbReference type="PROSITE" id="PS51383"/>
    </source>
</evidence>
<dbReference type="GO" id="GO:0005524">
    <property type="term" value="F:ATP binding"/>
    <property type="evidence" value="ECO:0007669"/>
    <property type="project" value="UniProtKB-KW"/>
</dbReference>
<comment type="cofactor">
    <cofactor evidence="3">
        <name>K(+)</name>
        <dbReference type="ChEBI" id="CHEBI:29103"/>
    </cofactor>
</comment>
<evidence type="ECO:0000313" key="23">
    <source>
        <dbReference type="EMBL" id="KKM61951.1"/>
    </source>
</evidence>
<dbReference type="AlphaFoldDB" id="A0A0F9JI00"/>
<comment type="catalytic activity">
    <reaction evidence="20">
        <text>(6S)-NADPHX + ADP = AMP + phosphate + NADPH + H(+)</text>
        <dbReference type="Rhea" id="RHEA:32235"/>
        <dbReference type="ChEBI" id="CHEBI:15378"/>
        <dbReference type="ChEBI" id="CHEBI:43474"/>
        <dbReference type="ChEBI" id="CHEBI:57783"/>
        <dbReference type="ChEBI" id="CHEBI:64076"/>
        <dbReference type="ChEBI" id="CHEBI:456215"/>
        <dbReference type="ChEBI" id="CHEBI:456216"/>
        <dbReference type="EC" id="4.2.1.136"/>
    </reaction>
</comment>
<feature type="domain" description="YjeF N-terminal" evidence="22">
    <location>
        <begin position="9"/>
        <end position="221"/>
    </location>
</feature>
<dbReference type="PANTHER" id="PTHR12592">
    <property type="entry name" value="ATP-DEPENDENT (S)-NAD(P)H-HYDRATE DEHYDRATASE FAMILY MEMBER"/>
    <property type="match status" value="1"/>
</dbReference>
<dbReference type="EC" id="5.1.99.6" evidence="6"/>
<keyword evidence="16" id="KW-0511">Multifunctional enzyme</keyword>
<comment type="similarity">
    <text evidence="4">In the N-terminal section; belongs to the NnrE/AIBP family.</text>
</comment>
<comment type="catalytic activity">
    <reaction evidence="1">
        <text>(6R)-NADHX = (6S)-NADHX</text>
        <dbReference type="Rhea" id="RHEA:32215"/>
        <dbReference type="ChEBI" id="CHEBI:64074"/>
        <dbReference type="ChEBI" id="CHEBI:64075"/>
        <dbReference type="EC" id="5.1.99.6"/>
    </reaction>
</comment>
<dbReference type="InterPro" id="IPR000631">
    <property type="entry name" value="CARKD"/>
</dbReference>
<evidence type="ECO:0000259" key="22">
    <source>
        <dbReference type="PROSITE" id="PS51385"/>
    </source>
</evidence>
<dbReference type="GO" id="GO:0052855">
    <property type="term" value="F:ADP-dependent NAD(P)H-hydrate dehydratase activity"/>
    <property type="evidence" value="ECO:0007669"/>
    <property type="project" value="UniProtKB-EC"/>
</dbReference>
<evidence type="ECO:0000256" key="6">
    <source>
        <dbReference type="ARBA" id="ARBA00012228"/>
    </source>
</evidence>
<evidence type="ECO:0000256" key="3">
    <source>
        <dbReference type="ARBA" id="ARBA00001958"/>
    </source>
</evidence>
<feature type="domain" description="YjeF C-terminal" evidence="21">
    <location>
        <begin position="230"/>
        <end position="513"/>
    </location>
</feature>
<keyword evidence="12" id="KW-0630">Potassium</keyword>
<comment type="similarity">
    <text evidence="5">In the C-terminal section; belongs to the NnrD/CARKD family.</text>
</comment>
<dbReference type="GO" id="GO:0110051">
    <property type="term" value="P:metabolite repair"/>
    <property type="evidence" value="ECO:0007669"/>
    <property type="project" value="TreeGrafter"/>
</dbReference>
<dbReference type="InterPro" id="IPR036652">
    <property type="entry name" value="YjeF_N_dom_sf"/>
</dbReference>
<evidence type="ECO:0000256" key="10">
    <source>
        <dbReference type="ARBA" id="ARBA00022840"/>
    </source>
</evidence>
<comment type="catalytic activity">
    <reaction evidence="19">
        <text>(6S)-NADHX + ADP = AMP + phosphate + NADH + H(+)</text>
        <dbReference type="Rhea" id="RHEA:32223"/>
        <dbReference type="ChEBI" id="CHEBI:15378"/>
        <dbReference type="ChEBI" id="CHEBI:43474"/>
        <dbReference type="ChEBI" id="CHEBI:57945"/>
        <dbReference type="ChEBI" id="CHEBI:64074"/>
        <dbReference type="ChEBI" id="CHEBI:456215"/>
        <dbReference type="ChEBI" id="CHEBI:456216"/>
        <dbReference type="EC" id="4.2.1.136"/>
    </reaction>
</comment>
<keyword evidence="15" id="KW-0456">Lyase</keyword>
<comment type="function">
    <text evidence="17">Bifunctional enzyme that catalyzes the epimerization of the S- and R-forms of NAD(P)HX and the dehydration of the S-form of NAD(P)HX at the expense of ADP, which is converted to AMP. This allows the repair of both epimers of NAD(P)HX, a damaged form of NAD(P)H that is a result of enzymatic or heat-dependent hydration.</text>
</comment>
<dbReference type="InterPro" id="IPR029056">
    <property type="entry name" value="Ribokinase-like"/>
</dbReference>
<evidence type="ECO:0000256" key="2">
    <source>
        <dbReference type="ARBA" id="ARBA00000909"/>
    </source>
</evidence>
<evidence type="ECO:0000256" key="13">
    <source>
        <dbReference type="ARBA" id="ARBA00023027"/>
    </source>
</evidence>
<dbReference type="PROSITE" id="PS51383">
    <property type="entry name" value="YJEF_C_3"/>
    <property type="match status" value="1"/>
</dbReference>
<proteinExistence type="inferred from homology"/>
<dbReference type="Gene3D" id="3.40.1190.20">
    <property type="match status" value="1"/>
</dbReference>
<dbReference type="GO" id="GO:0046872">
    <property type="term" value="F:metal ion binding"/>
    <property type="evidence" value="ECO:0007669"/>
    <property type="project" value="UniProtKB-KW"/>
</dbReference>
<keyword evidence="9" id="KW-0547">Nucleotide-binding</keyword>
<dbReference type="CDD" id="cd01171">
    <property type="entry name" value="YXKO-related"/>
    <property type="match status" value="1"/>
</dbReference>
<comment type="catalytic activity">
    <reaction evidence="2">
        <text>(6R)-NADPHX = (6S)-NADPHX</text>
        <dbReference type="Rhea" id="RHEA:32227"/>
        <dbReference type="ChEBI" id="CHEBI:64076"/>
        <dbReference type="ChEBI" id="CHEBI:64077"/>
        <dbReference type="EC" id="5.1.99.6"/>
    </reaction>
</comment>
<dbReference type="EMBL" id="LAZR01011392">
    <property type="protein sequence ID" value="KKM61951.1"/>
    <property type="molecule type" value="Genomic_DNA"/>
</dbReference>
<evidence type="ECO:0000256" key="1">
    <source>
        <dbReference type="ARBA" id="ARBA00000013"/>
    </source>
</evidence>
<keyword evidence="13" id="KW-0520">NAD</keyword>
<dbReference type="HAMAP" id="MF_01965">
    <property type="entry name" value="NADHX_dehydratase"/>
    <property type="match status" value="1"/>
</dbReference>
<evidence type="ECO:0000256" key="15">
    <source>
        <dbReference type="ARBA" id="ARBA00023239"/>
    </source>
</evidence>
<evidence type="ECO:0000256" key="7">
    <source>
        <dbReference type="ARBA" id="ARBA00013129"/>
    </source>
</evidence>
<keyword evidence="14" id="KW-0413">Isomerase</keyword>
<dbReference type="PANTHER" id="PTHR12592:SF0">
    <property type="entry name" value="ATP-DEPENDENT (S)-NAD(P)H-HYDRATE DEHYDRATASE"/>
    <property type="match status" value="1"/>
</dbReference>
<evidence type="ECO:0000256" key="9">
    <source>
        <dbReference type="ARBA" id="ARBA00022741"/>
    </source>
</evidence>
<dbReference type="HAMAP" id="MF_01966">
    <property type="entry name" value="NADHX_epimerase"/>
    <property type="match status" value="1"/>
</dbReference>
<evidence type="ECO:0000256" key="4">
    <source>
        <dbReference type="ARBA" id="ARBA00006001"/>
    </source>
</evidence>
<evidence type="ECO:0000256" key="5">
    <source>
        <dbReference type="ARBA" id="ARBA00009524"/>
    </source>
</evidence>
<comment type="caution">
    <text evidence="23">The sequence shown here is derived from an EMBL/GenBank/DDBJ whole genome shotgun (WGS) entry which is preliminary data.</text>
</comment>
<dbReference type="Gene3D" id="3.40.50.10260">
    <property type="entry name" value="YjeF N-terminal domain"/>
    <property type="match status" value="1"/>
</dbReference>
<evidence type="ECO:0000256" key="8">
    <source>
        <dbReference type="ARBA" id="ARBA00022723"/>
    </source>
</evidence>
<gene>
    <name evidence="23" type="ORF">LCGC14_1526590</name>
</gene>
<evidence type="ECO:0000256" key="18">
    <source>
        <dbReference type="ARBA" id="ARBA00032624"/>
    </source>
</evidence>
<dbReference type="GO" id="GO:0052856">
    <property type="term" value="F:NAD(P)HX epimerase activity"/>
    <property type="evidence" value="ECO:0007669"/>
    <property type="project" value="UniProtKB-EC"/>
</dbReference>
<evidence type="ECO:0000256" key="11">
    <source>
        <dbReference type="ARBA" id="ARBA00022857"/>
    </source>
</evidence>
<dbReference type="EC" id="4.2.1.136" evidence="7"/>
<name>A0A0F9JI00_9ZZZZ</name>
<dbReference type="Pfam" id="PF03853">
    <property type="entry name" value="YjeF_N"/>
    <property type="match status" value="1"/>
</dbReference>
<keyword evidence="10" id="KW-0067">ATP-binding</keyword>
<evidence type="ECO:0000256" key="12">
    <source>
        <dbReference type="ARBA" id="ARBA00022958"/>
    </source>
</evidence>
<evidence type="ECO:0000256" key="20">
    <source>
        <dbReference type="ARBA" id="ARBA00049209"/>
    </source>
</evidence>
<organism evidence="23">
    <name type="scientific">marine sediment metagenome</name>
    <dbReference type="NCBI Taxonomy" id="412755"/>
    <lineage>
        <taxon>unclassified sequences</taxon>
        <taxon>metagenomes</taxon>
        <taxon>ecological metagenomes</taxon>
    </lineage>
</organism>
<evidence type="ECO:0000256" key="19">
    <source>
        <dbReference type="ARBA" id="ARBA00048238"/>
    </source>
</evidence>
<accession>A0A0F9JI00</accession>
<dbReference type="InterPro" id="IPR004443">
    <property type="entry name" value="YjeF_N_dom"/>
</dbReference>
<evidence type="ECO:0000256" key="16">
    <source>
        <dbReference type="ARBA" id="ARBA00023268"/>
    </source>
</evidence>
<evidence type="ECO:0000256" key="17">
    <source>
        <dbReference type="ARBA" id="ARBA00025153"/>
    </source>
</evidence>
<dbReference type="PIRSF" id="PIRSF017184">
    <property type="entry name" value="Nnr"/>
    <property type="match status" value="1"/>
</dbReference>
<dbReference type="SUPFAM" id="SSF64153">
    <property type="entry name" value="YjeF N-terminal domain-like"/>
    <property type="match status" value="1"/>
</dbReference>
<keyword evidence="11" id="KW-0521">NADP</keyword>
<dbReference type="NCBIfam" id="TIGR00197">
    <property type="entry name" value="yjeF_nterm"/>
    <property type="match status" value="1"/>
</dbReference>
<evidence type="ECO:0000256" key="14">
    <source>
        <dbReference type="ARBA" id="ARBA00023235"/>
    </source>
</evidence>
<dbReference type="InterPro" id="IPR030677">
    <property type="entry name" value="Nnr"/>
</dbReference>
<dbReference type="Pfam" id="PF01256">
    <property type="entry name" value="Carb_kinase"/>
    <property type="match status" value="1"/>
</dbReference>
<protein>
    <recommendedName>
        <fullName evidence="18">Nicotinamide nucleotide repair protein</fullName>
        <ecNumber evidence="7">4.2.1.136</ecNumber>
        <ecNumber evidence="6">5.1.99.6</ecNumber>
    </recommendedName>
</protein>
<reference evidence="23" key="1">
    <citation type="journal article" date="2015" name="Nature">
        <title>Complex archaea that bridge the gap between prokaryotes and eukaryotes.</title>
        <authorList>
            <person name="Spang A."/>
            <person name="Saw J.H."/>
            <person name="Jorgensen S.L."/>
            <person name="Zaremba-Niedzwiedzka K."/>
            <person name="Martijn J."/>
            <person name="Lind A.E."/>
            <person name="van Eijk R."/>
            <person name="Schleper C."/>
            <person name="Guy L."/>
            <person name="Ettema T.J."/>
        </authorList>
    </citation>
    <scope>NUCLEOTIDE SEQUENCE</scope>
</reference>
<keyword evidence="8" id="KW-0479">Metal-binding</keyword>